<dbReference type="InParanoid" id="A0A0D0DZ10"/>
<feature type="non-terminal residue" evidence="1">
    <location>
        <position position="1"/>
    </location>
</feature>
<evidence type="ECO:0000313" key="1">
    <source>
        <dbReference type="EMBL" id="KIK92039.1"/>
    </source>
</evidence>
<dbReference type="OrthoDB" id="2994945at2759"/>
<reference evidence="2" key="2">
    <citation type="submission" date="2015-01" db="EMBL/GenBank/DDBJ databases">
        <title>Evolutionary Origins and Diversification of the Mycorrhizal Mutualists.</title>
        <authorList>
            <consortium name="DOE Joint Genome Institute"/>
            <consortium name="Mycorrhizal Genomics Consortium"/>
            <person name="Kohler A."/>
            <person name="Kuo A."/>
            <person name="Nagy L.G."/>
            <person name="Floudas D."/>
            <person name="Copeland A."/>
            <person name="Barry K.W."/>
            <person name="Cichocki N."/>
            <person name="Veneault-Fourrey C."/>
            <person name="LaButti K."/>
            <person name="Lindquist E.A."/>
            <person name="Lipzen A."/>
            <person name="Lundell T."/>
            <person name="Morin E."/>
            <person name="Murat C."/>
            <person name="Riley R."/>
            <person name="Ohm R."/>
            <person name="Sun H."/>
            <person name="Tunlid A."/>
            <person name="Henrissat B."/>
            <person name="Grigoriev I.V."/>
            <person name="Hibbett D.S."/>
            <person name="Martin F."/>
        </authorList>
    </citation>
    <scope>NUCLEOTIDE SEQUENCE [LARGE SCALE GENOMIC DNA]</scope>
    <source>
        <strain evidence="2">Ve08.2h10</strain>
    </source>
</reference>
<dbReference type="Proteomes" id="UP000054538">
    <property type="component" value="Unassembled WGS sequence"/>
</dbReference>
<keyword evidence="2" id="KW-1185">Reference proteome</keyword>
<dbReference type="HOGENOM" id="CLU_2644745_0_0_1"/>
<name>A0A0D0DZ10_9AGAM</name>
<dbReference type="EMBL" id="KN825321">
    <property type="protein sequence ID" value="KIK92039.1"/>
    <property type="molecule type" value="Genomic_DNA"/>
</dbReference>
<sequence length="77" mass="8999">KISPDMKHAALQLNCRGLMQLSDILDCVNFSHHTFYHIRKLFHETSDVVNDKNYNRAVIAQTQPLPERGKERLRNPK</sequence>
<protein>
    <submittedName>
        <fullName evidence="1">Uncharacterized protein</fullName>
    </submittedName>
</protein>
<evidence type="ECO:0000313" key="2">
    <source>
        <dbReference type="Proteomes" id="UP000054538"/>
    </source>
</evidence>
<accession>A0A0D0DZ10</accession>
<gene>
    <name evidence="1" type="ORF">PAXRUDRAFT_148166</name>
</gene>
<organism evidence="1 2">
    <name type="scientific">Paxillus rubicundulus Ve08.2h10</name>
    <dbReference type="NCBI Taxonomy" id="930991"/>
    <lineage>
        <taxon>Eukaryota</taxon>
        <taxon>Fungi</taxon>
        <taxon>Dikarya</taxon>
        <taxon>Basidiomycota</taxon>
        <taxon>Agaricomycotina</taxon>
        <taxon>Agaricomycetes</taxon>
        <taxon>Agaricomycetidae</taxon>
        <taxon>Boletales</taxon>
        <taxon>Paxilineae</taxon>
        <taxon>Paxillaceae</taxon>
        <taxon>Paxillus</taxon>
    </lineage>
</organism>
<proteinExistence type="predicted"/>
<dbReference type="AlphaFoldDB" id="A0A0D0DZ10"/>
<reference evidence="1 2" key="1">
    <citation type="submission" date="2014-04" db="EMBL/GenBank/DDBJ databases">
        <authorList>
            <consortium name="DOE Joint Genome Institute"/>
            <person name="Kuo A."/>
            <person name="Kohler A."/>
            <person name="Jargeat P."/>
            <person name="Nagy L.G."/>
            <person name="Floudas D."/>
            <person name="Copeland A."/>
            <person name="Barry K.W."/>
            <person name="Cichocki N."/>
            <person name="Veneault-Fourrey C."/>
            <person name="LaButti K."/>
            <person name="Lindquist E.A."/>
            <person name="Lipzen A."/>
            <person name="Lundell T."/>
            <person name="Morin E."/>
            <person name="Murat C."/>
            <person name="Sun H."/>
            <person name="Tunlid A."/>
            <person name="Henrissat B."/>
            <person name="Grigoriev I.V."/>
            <person name="Hibbett D.S."/>
            <person name="Martin F."/>
            <person name="Nordberg H.P."/>
            <person name="Cantor M.N."/>
            <person name="Hua S.X."/>
        </authorList>
    </citation>
    <scope>NUCLEOTIDE SEQUENCE [LARGE SCALE GENOMIC DNA]</scope>
    <source>
        <strain evidence="1 2">Ve08.2h10</strain>
    </source>
</reference>